<evidence type="ECO:0000256" key="3">
    <source>
        <dbReference type="ARBA" id="ARBA00022989"/>
    </source>
</evidence>
<feature type="transmembrane region" description="Helical" evidence="5">
    <location>
        <begin position="237"/>
        <end position="256"/>
    </location>
</feature>
<dbReference type="InterPro" id="IPR049453">
    <property type="entry name" value="Memb_transporter_dom"/>
</dbReference>
<dbReference type="EMBL" id="LXEP01000020">
    <property type="protein sequence ID" value="OAT21379.1"/>
    <property type="molecule type" value="Genomic_DNA"/>
</dbReference>
<feature type="transmembrane region" description="Helical" evidence="5">
    <location>
        <begin position="182"/>
        <end position="201"/>
    </location>
</feature>
<evidence type="ECO:0000256" key="5">
    <source>
        <dbReference type="SAM" id="Phobius"/>
    </source>
</evidence>
<accession>A0A1B7I0G1</accession>
<keyword evidence="4 5" id="KW-0472">Membrane</keyword>
<keyword evidence="2 5" id="KW-0812">Transmembrane</keyword>
<evidence type="ECO:0000256" key="1">
    <source>
        <dbReference type="ARBA" id="ARBA00004141"/>
    </source>
</evidence>
<dbReference type="Pfam" id="PF13515">
    <property type="entry name" value="FUSC_2"/>
    <property type="match status" value="2"/>
</dbReference>
<feature type="transmembrane region" description="Helical" evidence="5">
    <location>
        <begin position="96"/>
        <end position="114"/>
    </location>
</feature>
<evidence type="ECO:0000256" key="2">
    <source>
        <dbReference type="ARBA" id="ARBA00022692"/>
    </source>
</evidence>
<feature type="domain" description="Integral membrane bound transporter" evidence="6">
    <location>
        <begin position="13"/>
        <end position="142"/>
    </location>
</feature>
<comment type="subcellular location">
    <subcellularLocation>
        <location evidence="1">Membrane</location>
        <topology evidence="1">Multi-pass membrane protein</topology>
    </subcellularLocation>
</comment>
<feature type="transmembrane region" description="Helical" evidence="5">
    <location>
        <begin position="134"/>
        <end position="158"/>
    </location>
</feature>
<evidence type="ECO:0000313" key="7">
    <source>
        <dbReference type="EMBL" id="OAT21379.1"/>
    </source>
</evidence>
<feature type="transmembrane region" description="Helical" evidence="5">
    <location>
        <begin position="51"/>
        <end position="84"/>
    </location>
</feature>
<evidence type="ECO:0000313" key="8">
    <source>
        <dbReference type="Proteomes" id="UP000078504"/>
    </source>
</evidence>
<dbReference type="PATRIC" id="fig|1354253.4.peg.2208"/>
<name>A0A1B7I0G1_9ENTR</name>
<dbReference type="AlphaFoldDB" id="A0A1B7I0G1"/>
<proteinExistence type="predicted"/>
<feature type="transmembrane region" description="Helical" evidence="5">
    <location>
        <begin position="318"/>
        <end position="338"/>
    </location>
</feature>
<gene>
    <name evidence="7" type="ORF">M977_02161</name>
</gene>
<sequence>MLFAAEVIVALALAVWVSEKLGLHFAWWAALSSFAVTKATPKESSVRALQRLLGTIVGGCFGLLSTVVVLPYVDVAFLLCGLIGGYTVYRANESPWSYAWLLGAVTAMMVIIDAQSVSSFPVVVRFTLSRISEVAVGISMCLVTGFVFHWISTLLNLAGDKSPAATASVIVVSESEWRSKRILLGVEAGIAVFIVALILWQANISDLSQALVTVIAISVLPAGKNTPETNTQIIDRMVQRLVGCLLAGILGILLLPVLHGSAWLYILALTAGLWLGCHLQQGSDNVSYTGRQFTIAWIIIFIQPHYWSADPHVALQRFYGIILGVLMLAIIMLLVRVLKAHLSHRLRVKP</sequence>
<evidence type="ECO:0000256" key="4">
    <source>
        <dbReference type="ARBA" id="ARBA00023136"/>
    </source>
</evidence>
<dbReference type="GO" id="GO:0016020">
    <property type="term" value="C:membrane"/>
    <property type="evidence" value="ECO:0007669"/>
    <property type="project" value="UniProtKB-SubCell"/>
</dbReference>
<protein>
    <recommendedName>
        <fullName evidence="6">Integral membrane bound transporter domain-containing protein</fullName>
    </recommendedName>
</protein>
<comment type="caution">
    <text evidence="7">The sequence shown here is derived from an EMBL/GenBank/DDBJ whole genome shotgun (WGS) entry which is preliminary data.</text>
</comment>
<feature type="transmembrane region" description="Helical" evidence="5">
    <location>
        <begin position="286"/>
        <end position="306"/>
    </location>
</feature>
<organism evidence="7 8">
    <name type="scientific">Buttiauxella gaviniae ATCC 51604</name>
    <dbReference type="NCBI Taxonomy" id="1354253"/>
    <lineage>
        <taxon>Bacteria</taxon>
        <taxon>Pseudomonadati</taxon>
        <taxon>Pseudomonadota</taxon>
        <taxon>Gammaproteobacteria</taxon>
        <taxon>Enterobacterales</taxon>
        <taxon>Enterobacteriaceae</taxon>
        <taxon>Buttiauxella</taxon>
    </lineage>
</organism>
<reference evidence="7 8" key="1">
    <citation type="submission" date="2016-04" db="EMBL/GenBank/DDBJ databases">
        <title>ATOL: Assembling a taxonomically balanced genome-scale reconstruction of the evolutionary history of the Enterobacteriaceae.</title>
        <authorList>
            <person name="Plunkett G.III."/>
            <person name="Neeno-Eckwall E.C."/>
            <person name="Glasner J.D."/>
            <person name="Perna N.T."/>
        </authorList>
    </citation>
    <scope>NUCLEOTIDE SEQUENCE [LARGE SCALE GENOMIC DNA]</scope>
    <source>
        <strain evidence="7 8">ATCC 51604</strain>
    </source>
</reference>
<dbReference type="Proteomes" id="UP000078504">
    <property type="component" value="Unassembled WGS sequence"/>
</dbReference>
<evidence type="ECO:0000259" key="6">
    <source>
        <dbReference type="Pfam" id="PF13515"/>
    </source>
</evidence>
<feature type="domain" description="Integral membrane bound transporter" evidence="6">
    <location>
        <begin position="229"/>
        <end position="329"/>
    </location>
</feature>
<keyword evidence="3 5" id="KW-1133">Transmembrane helix</keyword>